<keyword evidence="2" id="KW-1185">Reference proteome</keyword>
<evidence type="ECO:0000313" key="1">
    <source>
        <dbReference type="EMBL" id="CAB3984415.1"/>
    </source>
</evidence>
<comment type="caution">
    <text evidence="1">The sequence shown here is derived from an EMBL/GenBank/DDBJ whole genome shotgun (WGS) entry which is preliminary data.</text>
</comment>
<sequence>SKEQCAFQEAALCLEQGAANEKYHEFNEHFDKYRYKCYVIVHTTLYKLLDVVASVTLLALAAIEHPAMLGMDVPIWVHGTLEASCLLILSILFGIKIKWQGIQFSKFHIKTILK</sequence>
<dbReference type="InterPro" id="IPR028801">
    <property type="entry name" value="TPC1_animal"/>
</dbReference>
<evidence type="ECO:0000313" key="2">
    <source>
        <dbReference type="Proteomes" id="UP001152795"/>
    </source>
</evidence>
<dbReference type="GO" id="GO:0022832">
    <property type="term" value="F:voltage-gated channel activity"/>
    <property type="evidence" value="ECO:0007669"/>
    <property type="project" value="InterPro"/>
</dbReference>
<accession>A0A7D9DGS4</accession>
<protein>
    <submittedName>
        <fullName evidence="1">Two pore calcium channel 1-like</fullName>
    </submittedName>
</protein>
<dbReference type="Proteomes" id="UP001152795">
    <property type="component" value="Unassembled WGS sequence"/>
</dbReference>
<feature type="non-terminal residue" evidence="1">
    <location>
        <position position="114"/>
    </location>
</feature>
<dbReference type="PANTHER" id="PTHR46474">
    <property type="entry name" value="TWO PORE CALCIUM CHANNEL PROTEIN 1"/>
    <property type="match status" value="1"/>
</dbReference>
<dbReference type="GO" id="GO:0010008">
    <property type="term" value="C:endosome membrane"/>
    <property type="evidence" value="ECO:0007669"/>
    <property type="project" value="TreeGrafter"/>
</dbReference>
<organism evidence="1 2">
    <name type="scientific">Paramuricea clavata</name>
    <name type="common">Red gorgonian</name>
    <name type="synonym">Violescent sea-whip</name>
    <dbReference type="NCBI Taxonomy" id="317549"/>
    <lineage>
        <taxon>Eukaryota</taxon>
        <taxon>Metazoa</taxon>
        <taxon>Cnidaria</taxon>
        <taxon>Anthozoa</taxon>
        <taxon>Octocorallia</taxon>
        <taxon>Malacalcyonacea</taxon>
        <taxon>Plexauridae</taxon>
        <taxon>Paramuricea</taxon>
    </lineage>
</organism>
<feature type="non-terminal residue" evidence="1">
    <location>
        <position position="1"/>
    </location>
</feature>
<proteinExistence type="predicted"/>
<dbReference type="OrthoDB" id="10068803at2759"/>
<reference evidence="1" key="1">
    <citation type="submission" date="2020-04" db="EMBL/GenBank/DDBJ databases">
        <authorList>
            <person name="Alioto T."/>
            <person name="Alioto T."/>
            <person name="Gomez Garrido J."/>
        </authorList>
    </citation>
    <scope>NUCLEOTIDE SEQUENCE</scope>
    <source>
        <strain evidence="1">A484AB</strain>
    </source>
</reference>
<dbReference type="AlphaFoldDB" id="A0A7D9DGS4"/>
<name>A0A7D9DGS4_PARCT</name>
<dbReference type="PANTHER" id="PTHR46474:SF1">
    <property type="entry name" value="TWO PORE CHANNEL PROTEIN 1"/>
    <property type="match status" value="1"/>
</dbReference>
<gene>
    <name evidence="1" type="ORF">PACLA_8A000950</name>
</gene>
<dbReference type="GO" id="GO:0005765">
    <property type="term" value="C:lysosomal membrane"/>
    <property type="evidence" value="ECO:0007669"/>
    <property type="project" value="InterPro"/>
</dbReference>
<dbReference type="EMBL" id="CACRXK020000737">
    <property type="protein sequence ID" value="CAB3984415.1"/>
    <property type="molecule type" value="Genomic_DNA"/>
</dbReference>